<reference evidence="1" key="1">
    <citation type="journal article" date="2020" name="Stud. Mycol.">
        <title>101 Dothideomycetes genomes: a test case for predicting lifestyles and emergence of pathogens.</title>
        <authorList>
            <person name="Haridas S."/>
            <person name="Albert R."/>
            <person name="Binder M."/>
            <person name="Bloem J."/>
            <person name="Labutti K."/>
            <person name="Salamov A."/>
            <person name="Andreopoulos B."/>
            <person name="Baker S."/>
            <person name="Barry K."/>
            <person name="Bills G."/>
            <person name="Bluhm B."/>
            <person name="Cannon C."/>
            <person name="Castanera R."/>
            <person name="Culley D."/>
            <person name="Daum C."/>
            <person name="Ezra D."/>
            <person name="Gonzalez J."/>
            <person name="Henrissat B."/>
            <person name="Kuo A."/>
            <person name="Liang C."/>
            <person name="Lipzen A."/>
            <person name="Lutzoni F."/>
            <person name="Magnuson J."/>
            <person name="Mondo S."/>
            <person name="Nolan M."/>
            <person name="Ohm R."/>
            <person name="Pangilinan J."/>
            <person name="Park H.-J."/>
            <person name="Ramirez L."/>
            <person name="Alfaro M."/>
            <person name="Sun H."/>
            <person name="Tritt A."/>
            <person name="Yoshinaga Y."/>
            <person name="Zwiers L.-H."/>
            <person name="Turgeon B."/>
            <person name="Goodwin S."/>
            <person name="Spatafora J."/>
            <person name="Crous P."/>
            <person name="Grigoriev I."/>
        </authorList>
    </citation>
    <scope>NUCLEOTIDE SEQUENCE</scope>
    <source>
        <strain evidence="1">ATCC 200398</strain>
    </source>
</reference>
<dbReference type="Proteomes" id="UP000799755">
    <property type="component" value="Unassembled WGS sequence"/>
</dbReference>
<evidence type="ECO:0000313" key="1">
    <source>
        <dbReference type="EMBL" id="KAF2462799.1"/>
    </source>
</evidence>
<sequence>EHRRLLDSMPCTDYPAQQSDFIKRKQKGTGQWFLDANKVARWLSEAKATLFCPGIPGAGKTMIAAIAIDYLLKSTQNSFCGVTYVYCNYKAQEEQDATSMLAAILRQLVQARPSIVEPVERLYRQHTDRGTKPSLDECQDAARHRFLTKLQDLQAVRDIRLMVTSRFIPEIEDKFRAALRLEVQASEDVKRFVAGQMYRLPKYIQRDVALQQMVQEKIAGAVDTMFLLARLHTDSLLDKRTAKDVTLTLAGLSKGSVTLDHAYKHAIQRIEGQLSGGFELAKKIISWTTYAKRPITTDEISCTIAVEPEKAELDQENKHDVEDLVSVCAGLVVVDQESTVIRLVHYTTQEYCERIRDTWNPYAQKDIATTCLTYLSFDVFKSGSCSSDKEFEYRLQQNRFLHYAATYWGEHVETVEGEMRRLACSFLSAQFGLSNVSKAIMQSQVREIAATEERRDESGQTLLYLAAKSGHNRMVELLPSKDANVNAQGGKYGNALQAPSAGGHEQVKVSCMLSLGAPFLWKDGPLKVTLEERYVI</sequence>
<protein>
    <submittedName>
        <fullName evidence="1">Uncharacterized protein</fullName>
    </submittedName>
</protein>
<organism evidence="1 2">
    <name type="scientific">Lindgomyces ingoldianus</name>
    <dbReference type="NCBI Taxonomy" id="673940"/>
    <lineage>
        <taxon>Eukaryota</taxon>
        <taxon>Fungi</taxon>
        <taxon>Dikarya</taxon>
        <taxon>Ascomycota</taxon>
        <taxon>Pezizomycotina</taxon>
        <taxon>Dothideomycetes</taxon>
        <taxon>Pleosporomycetidae</taxon>
        <taxon>Pleosporales</taxon>
        <taxon>Lindgomycetaceae</taxon>
        <taxon>Lindgomyces</taxon>
    </lineage>
</organism>
<evidence type="ECO:0000313" key="2">
    <source>
        <dbReference type="Proteomes" id="UP000799755"/>
    </source>
</evidence>
<proteinExistence type="predicted"/>
<comment type="caution">
    <text evidence="1">The sequence shown here is derived from an EMBL/GenBank/DDBJ whole genome shotgun (WGS) entry which is preliminary data.</text>
</comment>
<accession>A0ACB6Q7H6</accession>
<feature type="non-terminal residue" evidence="1">
    <location>
        <position position="1"/>
    </location>
</feature>
<name>A0ACB6Q7H6_9PLEO</name>
<dbReference type="EMBL" id="MU003562">
    <property type="protein sequence ID" value="KAF2462799.1"/>
    <property type="molecule type" value="Genomic_DNA"/>
</dbReference>
<gene>
    <name evidence="1" type="ORF">BDR25DRAFT_247717</name>
</gene>
<keyword evidence="2" id="KW-1185">Reference proteome</keyword>